<name>A0ACB8X9I5_9TELE</name>
<proteinExistence type="predicted"/>
<comment type="caution">
    <text evidence="1">The sequence shown here is derived from an EMBL/GenBank/DDBJ whole genome shotgun (WGS) entry which is preliminary data.</text>
</comment>
<evidence type="ECO:0000313" key="1">
    <source>
        <dbReference type="EMBL" id="KAI3376649.1"/>
    </source>
</evidence>
<organism evidence="1 2">
    <name type="scientific">Scortum barcoo</name>
    <name type="common">barcoo grunter</name>
    <dbReference type="NCBI Taxonomy" id="214431"/>
    <lineage>
        <taxon>Eukaryota</taxon>
        <taxon>Metazoa</taxon>
        <taxon>Chordata</taxon>
        <taxon>Craniata</taxon>
        <taxon>Vertebrata</taxon>
        <taxon>Euteleostomi</taxon>
        <taxon>Actinopterygii</taxon>
        <taxon>Neopterygii</taxon>
        <taxon>Teleostei</taxon>
        <taxon>Neoteleostei</taxon>
        <taxon>Acanthomorphata</taxon>
        <taxon>Eupercaria</taxon>
        <taxon>Centrarchiformes</taxon>
        <taxon>Terapontoidei</taxon>
        <taxon>Terapontidae</taxon>
        <taxon>Scortum</taxon>
    </lineage>
</organism>
<feature type="non-terminal residue" evidence="1">
    <location>
        <position position="1"/>
    </location>
</feature>
<gene>
    <name evidence="1" type="ORF">L3Q82_017085</name>
</gene>
<evidence type="ECO:0000313" key="2">
    <source>
        <dbReference type="Proteomes" id="UP000831701"/>
    </source>
</evidence>
<keyword evidence="2" id="KW-1185">Reference proteome</keyword>
<protein>
    <submittedName>
        <fullName evidence="1">Uncharacterized protein</fullName>
    </submittedName>
</protein>
<dbReference type="Proteomes" id="UP000831701">
    <property type="component" value="Chromosome 2"/>
</dbReference>
<sequence>ENVRDTLCGGRVAEGEGDCLPPSFPPSLSLSLSLFLSLQHTDTHTHTHSLPHTIVGYQQRLLAASFAVATRLLHPPLRRLHLTPQPWEPFVSPPGAIVVSPFSGGKDNTMDMMGKKERRGVNLKGLLRRNWLLIATVLSVLLGISLGVVVREYAALSHLHKQYFGFPGEILMRMLKLVILPLIISSMITGVAALDSEVSGKIGLRAVIYYFSTTIIAVILGIILVMTIKPGVSQTTEHIDRAGTTPNVTTVDTLLDLLRNMFPENLVQACFQQYKTKRKELEPPKVSVNTTTIPPLTTTIMAAVENITKDYKIIGTYSDGINVLGLIVFCVAFGLVIGKMGEKGRILLEFFDALNEATMKLVQIIMCYMPVGILFLIAAKIIEVEDWEIFRKMGLYMVTVLSGLAIHATICLPLIFFVIVRKNPYTFTLGMAQALVTALMISSSSATLPVTFRCAEENNRIDKRITRFVLPVGATINMDGTALYEAVAAIFIAQLNDYALDVGQIVTISITATVASIGAAGVPNAGLVTMVIVLTAVGLPASDVTLIVAVDWLLDRFRTMINVLGDAYGAEIVQKLSKRELERMDLTSDVDVANPFALEATLDDEECEKKSYVNGGFTVDKTDAISFTETSQF</sequence>
<dbReference type="EMBL" id="CM041532">
    <property type="protein sequence ID" value="KAI3376649.1"/>
    <property type="molecule type" value="Genomic_DNA"/>
</dbReference>
<reference evidence="1" key="1">
    <citation type="submission" date="2022-04" db="EMBL/GenBank/DDBJ databases">
        <title>Jade perch genome.</title>
        <authorList>
            <person name="Chao B."/>
        </authorList>
    </citation>
    <scope>NUCLEOTIDE SEQUENCE</scope>
    <source>
        <strain evidence="1">CB-2022</strain>
    </source>
</reference>
<accession>A0ACB8X9I5</accession>